<organism evidence="1">
    <name type="scientific">Cryptosporidium parvum</name>
    <dbReference type="NCBI Taxonomy" id="5807"/>
    <lineage>
        <taxon>Eukaryota</taxon>
        <taxon>Sar</taxon>
        <taxon>Alveolata</taxon>
        <taxon>Apicomplexa</taxon>
        <taxon>Conoidasida</taxon>
        <taxon>Coccidia</taxon>
        <taxon>Eucoccidiorida</taxon>
        <taxon>Eimeriorina</taxon>
        <taxon>Cryptosporidiidae</taxon>
        <taxon>Cryptosporidium</taxon>
    </lineage>
</organism>
<dbReference type="Proteomes" id="UP000593906">
    <property type="component" value="Chromosome 4"/>
</dbReference>
<sequence length="86" mass="10019">MNQVITENSTPDPYPEKLGIISSIPNNLTPVDWARLNKEAFLLNNQVQLNKEGKICTHILYTCIPKGMLEERYRERQQNKLSYINK</sequence>
<evidence type="ECO:0000313" key="1">
    <source>
        <dbReference type="EMBL" id="BAJ78099.1"/>
    </source>
</evidence>
<name>F0X678_CRYPV</name>
<evidence type="ECO:0000313" key="2">
    <source>
        <dbReference type="EMBL" id="QOY42139.1"/>
    </source>
</evidence>
<dbReference type="EMBL" id="FX115996">
    <property type="protein sequence ID" value="BAJ78099.1"/>
    <property type="molecule type" value="mRNA"/>
</dbReference>
<evidence type="ECO:0000313" key="3">
    <source>
        <dbReference type="Proteomes" id="UP000593906"/>
    </source>
</evidence>
<dbReference type="EMBL" id="CP044419">
    <property type="protein sequence ID" value="QOY42139.1"/>
    <property type="molecule type" value="Genomic_DNA"/>
</dbReference>
<gene>
    <name evidence="2" type="ORF">CPATCC_001746</name>
</gene>
<proteinExistence type="evidence at transcript level"/>
<reference evidence="1" key="1">
    <citation type="submission" date="2011-02" db="EMBL/GenBank/DDBJ databases">
        <title>Construction and analysis of full-length cDNA library of Cryptosporidium parvum.</title>
        <authorList>
            <person name="Yamagishi J."/>
            <person name="Wakaguri H."/>
            <person name="Sugano S."/>
            <person name="Kawano S."/>
            <person name="Fujisaki K."/>
            <person name="Sugimoto C."/>
            <person name="Watanabe J."/>
            <person name="Suzuki Y."/>
            <person name="Kimata I."/>
            <person name="Xuan X."/>
        </authorList>
    </citation>
    <scope>NUCLEOTIDE SEQUENCE</scope>
    <source>
        <strain evidence="1">HNJ-1</strain>
    </source>
</reference>
<dbReference type="VEuPathDB" id="CryptoDB:CPATCC_0019620"/>
<reference evidence="2 3" key="2">
    <citation type="submission" date="2019-09" db="EMBL/GenBank/DDBJ databases">
        <title>Consistent, comparative and evidence-based genome assembly and annotation for Cryptosporidium parvum, C. hominis and C. tyzzeri.</title>
        <authorList>
            <person name="Baptista R.P."/>
            <person name="Li Y."/>
            <person name="Sateriale A."/>
            <person name="Ansell B."/>
            <person name="Jex A."/>
            <person name="Sanders M."/>
            <person name="Brooks K."/>
            <person name="Tracey A."/>
            <person name="Berriman M."/>
            <person name="Striepen B."/>
            <person name="Cotton J.A."/>
            <person name="Kissinger J.C."/>
        </authorList>
    </citation>
    <scope>NUCLEOTIDE SEQUENCE [LARGE SCALE GENOMIC DNA]</scope>
    <source>
        <strain evidence="2 3">IOWA-ATCC</strain>
    </source>
</reference>
<dbReference type="AlphaFoldDB" id="F0X678"/>
<accession>F0X678</accession>
<protein>
    <submittedName>
        <fullName evidence="1">Uncharacterized protein</fullName>
    </submittedName>
</protein>